<feature type="non-terminal residue" evidence="1">
    <location>
        <position position="1"/>
    </location>
</feature>
<sequence>TMVDSSKILKPKFVAVPSRRTLLEATQCGHAAQFTSGLEIPSNAVFDDIDKLIRESLPNPFEYLDSTWDRSYP</sequence>
<feature type="non-terminal residue" evidence="1">
    <location>
        <position position="73"/>
    </location>
</feature>
<keyword evidence="2" id="KW-1185">Reference proteome</keyword>
<evidence type="ECO:0000313" key="1">
    <source>
        <dbReference type="EMBL" id="KAL0056509.1"/>
    </source>
</evidence>
<comment type="caution">
    <text evidence="1">The sequence shown here is derived from an EMBL/GenBank/DDBJ whole genome shotgun (WGS) entry which is preliminary data.</text>
</comment>
<dbReference type="Proteomes" id="UP001437256">
    <property type="component" value="Unassembled WGS sequence"/>
</dbReference>
<organism evidence="1 2">
    <name type="scientific">Marasmius tenuissimus</name>
    <dbReference type="NCBI Taxonomy" id="585030"/>
    <lineage>
        <taxon>Eukaryota</taxon>
        <taxon>Fungi</taxon>
        <taxon>Dikarya</taxon>
        <taxon>Basidiomycota</taxon>
        <taxon>Agaricomycotina</taxon>
        <taxon>Agaricomycetes</taxon>
        <taxon>Agaricomycetidae</taxon>
        <taxon>Agaricales</taxon>
        <taxon>Marasmiineae</taxon>
        <taxon>Marasmiaceae</taxon>
        <taxon>Marasmius</taxon>
    </lineage>
</organism>
<reference evidence="1 2" key="1">
    <citation type="submission" date="2024-05" db="EMBL/GenBank/DDBJ databases">
        <title>A draft genome resource for the thread blight pathogen Marasmius tenuissimus strain MS-2.</title>
        <authorList>
            <person name="Yulfo-Soto G.E."/>
            <person name="Baruah I.K."/>
            <person name="Amoako-Attah I."/>
            <person name="Bukari Y."/>
            <person name="Meinhardt L.W."/>
            <person name="Bailey B.A."/>
            <person name="Cohen S.P."/>
        </authorList>
    </citation>
    <scope>NUCLEOTIDE SEQUENCE [LARGE SCALE GENOMIC DNA]</scope>
    <source>
        <strain evidence="1 2">MS-2</strain>
    </source>
</reference>
<evidence type="ECO:0000313" key="2">
    <source>
        <dbReference type="Proteomes" id="UP001437256"/>
    </source>
</evidence>
<name>A0ABR2Z5L8_9AGAR</name>
<accession>A0ABR2Z5L8</accession>
<gene>
    <name evidence="1" type="ORF">AAF712_016887</name>
</gene>
<protein>
    <submittedName>
        <fullName evidence="1">Uncharacterized protein</fullName>
    </submittedName>
</protein>
<proteinExistence type="predicted"/>
<dbReference type="EMBL" id="JBBXMP010001645">
    <property type="protein sequence ID" value="KAL0056509.1"/>
    <property type="molecule type" value="Genomic_DNA"/>
</dbReference>